<accession>A0AAV4FIZ3</accession>
<feature type="compositionally biased region" description="Basic and acidic residues" evidence="1">
    <location>
        <begin position="3236"/>
        <end position="3248"/>
    </location>
</feature>
<proteinExistence type="predicted"/>
<feature type="compositionally biased region" description="Basic and acidic residues" evidence="1">
    <location>
        <begin position="166"/>
        <end position="177"/>
    </location>
</feature>
<feature type="region of interest" description="Disordered" evidence="1">
    <location>
        <begin position="1257"/>
        <end position="1295"/>
    </location>
</feature>
<feature type="compositionally biased region" description="Polar residues" evidence="1">
    <location>
        <begin position="1033"/>
        <end position="1042"/>
    </location>
</feature>
<feature type="region of interest" description="Disordered" evidence="1">
    <location>
        <begin position="1466"/>
        <end position="1507"/>
    </location>
</feature>
<feature type="compositionally biased region" description="Low complexity" evidence="1">
    <location>
        <begin position="2261"/>
        <end position="2271"/>
    </location>
</feature>
<feature type="compositionally biased region" description="Basic and acidic residues" evidence="1">
    <location>
        <begin position="1472"/>
        <end position="1492"/>
    </location>
</feature>
<feature type="region of interest" description="Disordered" evidence="1">
    <location>
        <begin position="3039"/>
        <end position="3062"/>
    </location>
</feature>
<dbReference type="Proteomes" id="UP000762676">
    <property type="component" value="Unassembled WGS sequence"/>
</dbReference>
<protein>
    <submittedName>
        <fullName evidence="2">Uncharacterized protein</fullName>
    </submittedName>
</protein>
<feature type="compositionally biased region" description="Basic residues" evidence="1">
    <location>
        <begin position="15"/>
        <end position="36"/>
    </location>
</feature>
<feature type="compositionally biased region" description="Low complexity" evidence="1">
    <location>
        <begin position="151"/>
        <end position="162"/>
    </location>
</feature>
<feature type="region of interest" description="Disordered" evidence="1">
    <location>
        <begin position="1528"/>
        <end position="1609"/>
    </location>
</feature>
<feature type="region of interest" description="Disordered" evidence="1">
    <location>
        <begin position="1791"/>
        <end position="1822"/>
    </location>
</feature>
<feature type="compositionally biased region" description="Polar residues" evidence="1">
    <location>
        <begin position="1595"/>
        <end position="1609"/>
    </location>
</feature>
<feature type="compositionally biased region" description="Basic and acidic residues" evidence="1">
    <location>
        <begin position="378"/>
        <end position="414"/>
    </location>
</feature>
<feature type="region of interest" description="Disordered" evidence="1">
    <location>
        <begin position="3226"/>
        <end position="3248"/>
    </location>
</feature>
<feature type="region of interest" description="Disordered" evidence="1">
    <location>
        <begin position="2438"/>
        <end position="2512"/>
    </location>
</feature>
<feature type="compositionally biased region" description="Basic and acidic residues" evidence="1">
    <location>
        <begin position="1916"/>
        <end position="1932"/>
    </location>
</feature>
<feature type="compositionally biased region" description="Basic and acidic residues" evidence="1">
    <location>
        <begin position="2083"/>
        <end position="2102"/>
    </location>
</feature>
<feature type="compositionally biased region" description="Polar residues" evidence="1">
    <location>
        <begin position="2214"/>
        <end position="2229"/>
    </location>
</feature>
<feature type="compositionally biased region" description="Basic and acidic residues" evidence="1">
    <location>
        <begin position="3080"/>
        <end position="3091"/>
    </location>
</feature>
<feature type="compositionally biased region" description="Basic and acidic residues" evidence="1">
    <location>
        <begin position="2982"/>
        <end position="3006"/>
    </location>
</feature>
<feature type="compositionally biased region" description="Polar residues" evidence="1">
    <location>
        <begin position="2683"/>
        <end position="2692"/>
    </location>
</feature>
<keyword evidence="3" id="KW-1185">Reference proteome</keyword>
<feature type="compositionally biased region" description="Basic and acidic residues" evidence="1">
    <location>
        <begin position="1327"/>
        <end position="1341"/>
    </location>
</feature>
<dbReference type="EMBL" id="BMAT01000795">
    <property type="protein sequence ID" value="GFR73243.1"/>
    <property type="molecule type" value="Genomic_DNA"/>
</dbReference>
<feature type="compositionally biased region" description="Basic and acidic residues" evidence="1">
    <location>
        <begin position="2711"/>
        <end position="2724"/>
    </location>
</feature>
<feature type="region of interest" description="Disordered" evidence="1">
    <location>
        <begin position="653"/>
        <end position="698"/>
    </location>
</feature>
<feature type="compositionally biased region" description="Polar residues" evidence="1">
    <location>
        <begin position="1209"/>
        <end position="1219"/>
    </location>
</feature>
<feature type="region of interest" description="Disordered" evidence="1">
    <location>
        <begin position="1327"/>
        <end position="1391"/>
    </location>
</feature>
<feature type="region of interest" description="Disordered" evidence="1">
    <location>
        <begin position="494"/>
        <end position="627"/>
    </location>
</feature>
<evidence type="ECO:0000313" key="2">
    <source>
        <dbReference type="EMBL" id="GFR73243.1"/>
    </source>
</evidence>
<feature type="compositionally biased region" description="Basic and acidic residues" evidence="1">
    <location>
        <begin position="606"/>
        <end position="625"/>
    </location>
</feature>
<feature type="region of interest" description="Disordered" evidence="1">
    <location>
        <begin position="1146"/>
        <end position="1166"/>
    </location>
</feature>
<feature type="compositionally biased region" description="Basic and acidic residues" evidence="1">
    <location>
        <begin position="2283"/>
        <end position="2296"/>
    </location>
</feature>
<feature type="compositionally biased region" description="Polar residues" evidence="1">
    <location>
        <begin position="1368"/>
        <end position="1387"/>
    </location>
</feature>
<feature type="region of interest" description="Disordered" evidence="1">
    <location>
        <begin position="784"/>
        <end position="1113"/>
    </location>
</feature>
<feature type="compositionally biased region" description="Basic and acidic residues" evidence="1">
    <location>
        <begin position="986"/>
        <end position="1002"/>
    </location>
</feature>
<feature type="compositionally biased region" description="Basic residues" evidence="1">
    <location>
        <begin position="976"/>
        <end position="985"/>
    </location>
</feature>
<feature type="compositionally biased region" description="Low complexity" evidence="1">
    <location>
        <begin position="962"/>
        <end position="975"/>
    </location>
</feature>
<feature type="compositionally biased region" description="Polar residues" evidence="1">
    <location>
        <begin position="574"/>
        <end position="605"/>
    </location>
</feature>
<evidence type="ECO:0000256" key="1">
    <source>
        <dbReference type="SAM" id="MobiDB-lite"/>
    </source>
</evidence>
<feature type="compositionally biased region" description="Basic and acidic residues" evidence="1">
    <location>
        <begin position="553"/>
        <end position="573"/>
    </location>
</feature>
<reference evidence="2 3" key="1">
    <citation type="journal article" date="2021" name="Elife">
        <title>Chloroplast acquisition without the gene transfer in kleptoplastic sea slugs, Plakobranchus ocellatus.</title>
        <authorList>
            <person name="Maeda T."/>
            <person name="Takahashi S."/>
            <person name="Yoshida T."/>
            <person name="Shimamura S."/>
            <person name="Takaki Y."/>
            <person name="Nagai Y."/>
            <person name="Toyoda A."/>
            <person name="Suzuki Y."/>
            <person name="Arimoto A."/>
            <person name="Ishii H."/>
            <person name="Satoh N."/>
            <person name="Nishiyama T."/>
            <person name="Hasebe M."/>
            <person name="Maruyama T."/>
            <person name="Minagawa J."/>
            <person name="Obokata J."/>
            <person name="Shigenobu S."/>
        </authorList>
    </citation>
    <scope>NUCLEOTIDE SEQUENCE [LARGE SCALE GENOMIC DNA]</scope>
</reference>
<feature type="compositionally biased region" description="Basic and acidic residues" evidence="1">
    <location>
        <begin position="109"/>
        <end position="119"/>
    </location>
</feature>
<feature type="compositionally biased region" description="Polar residues" evidence="1">
    <location>
        <begin position="1103"/>
        <end position="1113"/>
    </location>
</feature>
<feature type="region of interest" description="Disordered" evidence="1">
    <location>
        <begin position="1"/>
        <end position="49"/>
    </location>
</feature>
<feature type="compositionally biased region" description="Basic and acidic residues" evidence="1">
    <location>
        <begin position="2331"/>
        <end position="2357"/>
    </location>
</feature>
<feature type="compositionally biased region" description="Polar residues" evidence="1">
    <location>
        <begin position="2473"/>
        <end position="2483"/>
    </location>
</feature>
<feature type="compositionally biased region" description="Polar residues" evidence="1">
    <location>
        <begin position="1059"/>
        <end position="1070"/>
    </location>
</feature>
<feature type="compositionally biased region" description="Basic and acidic residues" evidence="1">
    <location>
        <begin position="2667"/>
        <end position="2677"/>
    </location>
</feature>
<feature type="compositionally biased region" description="Basic and acidic residues" evidence="1">
    <location>
        <begin position="72"/>
        <end position="87"/>
    </location>
</feature>
<comment type="caution">
    <text evidence="2">The sequence shown here is derived from an EMBL/GenBank/DDBJ whole genome shotgun (WGS) entry which is preliminary data.</text>
</comment>
<feature type="compositionally biased region" description="Basic residues" evidence="1">
    <location>
        <begin position="2192"/>
        <end position="2210"/>
    </location>
</feature>
<gene>
    <name evidence="2" type="ORF">ElyMa_000399900</name>
</gene>
<organism evidence="2 3">
    <name type="scientific">Elysia marginata</name>
    <dbReference type="NCBI Taxonomy" id="1093978"/>
    <lineage>
        <taxon>Eukaryota</taxon>
        <taxon>Metazoa</taxon>
        <taxon>Spiralia</taxon>
        <taxon>Lophotrochozoa</taxon>
        <taxon>Mollusca</taxon>
        <taxon>Gastropoda</taxon>
        <taxon>Heterobranchia</taxon>
        <taxon>Euthyneura</taxon>
        <taxon>Panpulmonata</taxon>
        <taxon>Sacoglossa</taxon>
        <taxon>Placobranchoidea</taxon>
        <taxon>Plakobranchidae</taxon>
        <taxon>Elysia</taxon>
    </lineage>
</organism>
<feature type="compositionally biased region" description="Basic residues" evidence="1">
    <location>
        <begin position="932"/>
        <end position="941"/>
    </location>
</feature>
<feature type="compositionally biased region" description="Polar residues" evidence="1">
    <location>
        <begin position="1146"/>
        <end position="1161"/>
    </location>
</feature>
<feature type="region of interest" description="Disordered" evidence="1">
    <location>
        <begin position="68"/>
        <end position="233"/>
    </location>
</feature>
<feature type="compositionally biased region" description="Basic and acidic residues" evidence="1">
    <location>
        <begin position="830"/>
        <end position="860"/>
    </location>
</feature>
<feature type="region of interest" description="Disordered" evidence="1">
    <location>
        <begin position="2635"/>
        <end position="2743"/>
    </location>
</feature>
<feature type="region of interest" description="Disordered" evidence="1">
    <location>
        <begin position="298"/>
        <end position="479"/>
    </location>
</feature>
<feature type="compositionally biased region" description="Basic and acidic residues" evidence="1">
    <location>
        <begin position="345"/>
        <end position="370"/>
    </location>
</feature>
<feature type="compositionally biased region" description="Polar residues" evidence="1">
    <location>
        <begin position="1493"/>
        <end position="1507"/>
    </location>
</feature>
<feature type="region of interest" description="Disordered" evidence="1">
    <location>
        <begin position="1853"/>
        <end position="2120"/>
    </location>
</feature>
<feature type="compositionally biased region" description="Polar residues" evidence="1">
    <location>
        <begin position="1009"/>
        <end position="1018"/>
    </location>
</feature>
<feature type="compositionally biased region" description="Polar residues" evidence="1">
    <location>
        <begin position="2441"/>
        <end position="2450"/>
    </location>
</feature>
<sequence>MRAAAGGLGTDTKPKTRRWTYKIGGHTRPKMHKAKPCPKDSPVPRKWPYVGSPKVNWWFGNYVPCDESSDDFAERDVTSDDSDGCRDEDADGADDDNCDTQDVGTITEQNERRHEDGIHQETPQPSDTSEEDNARPLGVEDLTPREEQRHNSSSYPEESNSSVPKENLETTREAEKRRIPRGTLWSNNAAMSKRSCAQYRGGTSKRPPWKPGQPVQCGQPPKRRYRAKSLDPTSAGDAFEKVAMEGMMSNEALTDHFRSVTCTDPASKTLSTKGAVDFSYRGDVKAWKVRDRYRSNARDFGTEKKKCATPNSSFVSCLQEPPRDGPAQPTEKTSHEDQPETSGEDIDRSANNGDKETNENTDKSNRERPWRQKKTRPKKAEYRSFMSEELRRNVEKILQEDQRGEDFHRDEIVRGEAALTRNNNKNTPGKRKKGSGKSSGSSRKTSPARRNSDTSETTRLLRKYGLGETNPGFAPVSLGQGQFVHKDDRGFYHVTTEPDADLPAVGQEREQRRAARYKSSFIKTMGWGGYGEDGPSERPHSAGASERSTSACGRERTPSSRSLERTHSARGSERSTSARCSERTSSARGSERSTSARNSEKTSSAKGRERERRRDWSRSSHRSDEQSPLFKTIKIVEGNGFWDGGWDKWSRLITGDDPINATGSRKSARKDMKREKAKTSGASKKSDMADKSPNNSSLSAYFQREHGNLPRDLIGKMADNGQREFYCQDTARHGRRKRVEIADCHTILNPFRERPHMLADEMTTRKETEESRWAEDLRSAKGRIMKAKESDESDQESASKLLVRPGSPPPSSPDTQKCAPTRDQVPSAREMPETLDKDRVLFSPWEEDKLSDLVRSRESQKPGLNASFTVVKHEDDKTAAAGKSQHGYSDSSDNNDDEDFQTASTGGADKDRVYTSPWKATPEPWERESRRSSHSKKKKPHRGDPGCKYDNLLPGDDEYIMAAQASATSTNSSAAGKKKRRAKRNCRSDSSESDEHLDETKNCRPVQGNRLSLGTRNSMMGFPRNDGFRRETPGTNSILTASRRNRSPGDNVRRDRSSSRGFHSANSHLSNYDRDRPAHSHYPFDFLGGSNSPRKQNNKLKNKGSSDLTFNNDGTARFKRGLMQKDKLTKPVRFENIEHLNKVHNNSRTYNKPANSPSKTPGKQPLDWIKQPLDWIKRRSAEKLRGRGDAVPPSHGNKEVSIYGPTEGSDVNISTSPSKESGAVDPLETINIRGPLKTDKNRRPLIEVNIFGPLDDEDENVQVKKTRASQSSPGGTDKTEAAGNANNSEDDRSESVLEMHQLKTDGDSGESFNSDMFCLCDKCKDQDESTNHPEISGEKKAGTKLNVQASKGQKSNPQFKEPKKPMSGAQSRNSRIPLSSPENNTRNCRAHQKHQFYNKKPTGVSFDRNINKNKFKPISLSQQPETQPEYSDESKYLPTFSFITPDIPVSHRDDADADAHQNRKINAQAKRTGSEKVRQNVVRQTDRDREKCTQNFDRSGLRSSSNGFTDFRSKSYAECKIKNAQTEKDNRKILGRPISQKNNSKLDHDLLGNRSNSGGKKVVHNNTYADNKDKSKPFISVPTGESETDLRPRSRSLSASGAKSNTTPASKIRSSCYPYFYFEREADLAGKKLKGGLRTEIKKPPLFAKEDRSNLFGRNKYKISTGKIKKYPETIWHKYARAERENKNWSNKVADLRDVREKDLYPKQELEGAHITTRRVSKAVELRPPQLRLKDMKAVTNPVRASGIKDTEQKLHTEAKKAKTPRNSINEKSIAKFKKATCINIRDEVGISGWPSCPPSKDGSNNHPGLGPDTDSTTGEDSKVWEHTATELVWPITGRRIQDVDGLVSSKPTAMMVDEPVPDPLPLDRDGNIEEAGGLSSDSDNEARGNADVIRNRRRPRDTKKHGLSEAASMRHLNDNDFPRSHSTDRHSSSRGRKSCCGSSRLRRPNEKSPSSTSSSSSSENYVSRSRRPYKPSAALSRRRRLRRYRTASNPTAAEDEGDISTAAPPPSLRSNVSNLQSPPEMDTSTTPARLFRNDRIRHSSSKIRRKRMARNSSHKRKNKSRFVPHHRVGSVSSASSSEDDHKEIQSQVEREKHETFRASRRVLTEPPPASEPQWGDQHVSLMGDCSEENLDNSWRRMHRIEAKAKNLEGSMSQLKLNFSDIETRLDKVNELQQDYMHKAEKAVLMLRGRRGRSRSRSRSKQRNKSRSNNAQPPATDSRAPTPTRTSDKQTRPTNQPGGRAPGPYARNKRQDTFTCTKSTAKASSTKVRPAPVAAQMSSEKRKENATLEERQCKRDHYAENAQDMWRAMEEINKYLEARKICKSRSHINESETRTKRPTLDKNSDRPDKDNVNKKHSAAAQPYHSNSRKDKLKLNIPVDADPSRHCGGFSHKHRMDNHRPRPCSATKDKSANNSNLHQRPWSSILAAYQNWVKRSPSPHSDTQCSWGDQECSDGSAEEDTDCRTEPDDSSVTSNATNDRQVSDSDDVDAKVRGRKIQLDKEKTSRRPQIAWDDSVTAHTDKTSQQDGCCVCSKNSQNSDGLIDKLSCLLQNALSTKPEKKHTKGNKVFVNTNKCLSRVYASTMQPCVNPSRTNSKIPRLVMNRSQILREIARYRRAYKDSVYCQRSRMSRSSSAERCHRRQRSSSCSGYRRGSSKRNTYTQLYRDKLRYERSPSRHRPTTVSRAQKLNVSDKTDCMSKPKQSFSAKCKGDRNGTEARDSETYGGRGVNEQGEANSGRSQPVRELHIHLPQDLHFPASYSSASCHSESSLGTPVVNQRHKRLSLSAKANSPLHRTAGVRYTKVKKQDSIKCLNLVNLLAQWNLEAADSTTQTFDPSSLTYTLASPPPPPSSPVEFSGYGHTQADSSTADQKDSLCGSVSFSSHLRDHEFRIPPHRMTTPLSSQDFRGAKLSSVGSHHTILAEDTGVNTSSTTTEMRRDNTLLHSRYPSSQTCEAEAKRSTHLNETIHRKPTSFHCIHKTRGEDGASNLDDRSRKDSSLRIRSIDSNHNRGEDLGFCERPSFQSQCGVISDGCGNTLRKSSSEGDRQQSSSLDQFPCQNTTRQPFLSDFLRSMEDGRDTQALQTRDHSKASSNTSLVNDEKNIRQAMEQRGFPQREHEYNDNIHFSVRADIRPYGYPLVTDNCVKASHNLSLTLRGDGPRPIQSERHLYIDPLTYNLPVNPISDADDGGLAGSTNRVRFAEPISQVSEIPEAVCDYTSGRWRSLAGTSNLPSDRPSRGNKREKDPWENTRRVLNFLAGNNRGLQENRVSKVLTKLHGGGKSSPGLPVRPLSADSAGLGRRHGHTDLTRLADLPPSPSRLLSARLKRAPLNVLVSVRRSDDSGCETGGDLDTDSTHC</sequence>
<feature type="region of interest" description="Disordered" evidence="1">
    <location>
        <begin position="3276"/>
        <end position="3317"/>
    </location>
</feature>
<feature type="compositionally biased region" description="Basic residues" evidence="1">
    <location>
        <begin position="1981"/>
        <end position="1990"/>
    </location>
</feature>
<feature type="compositionally biased region" description="Basic residues" evidence="1">
    <location>
        <begin position="1896"/>
        <end position="1906"/>
    </location>
</feature>
<feature type="compositionally biased region" description="Polar residues" evidence="1">
    <location>
        <begin position="1345"/>
        <end position="1358"/>
    </location>
</feature>
<feature type="compositionally biased region" description="Polar residues" evidence="1">
    <location>
        <begin position="1553"/>
        <end position="1569"/>
    </location>
</feature>
<feature type="region of interest" description="Disordered" evidence="1">
    <location>
        <begin position="3080"/>
        <end position="3103"/>
    </location>
</feature>
<feature type="compositionally biased region" description="Basic and acidic residues" evidence="1">
    <location>
        <begin position="669"/>
        <end position="690"/>
    </location>
</feature>
<evidence type="ECO:0000313" key="3">
    <source>
        <dbReference type="Proteomes" id="UP000762676"/>
    </source>
</evidence>
<feature type="region of interest" description="Disordered" evidence="1">
    <location>
        <begin position="2976"/>
        <end position="3006"/>
    </location>
</feature>
<feature type="compositionally biased region" description="Acidic residues" evidence="1">
    <location>
        <begin position="88"/>
        <end position="99"/>
    </location>
</feature>
<feature type="compositionally biased region" description="Low complexity" evidence="1">
    <location>
        <begin position="1953"/>
        <end position="1968"/>
    </location>
</feature>
<feature type="region of interest" description="Disordered" evidence="1">
    <location>
        <begin position="1184"/>
        <end position="1227"/>
    </location>
</feature>
<feature type="compositionally biased region" description="Polar residues" evidence="1">
    <location>
        <begin position="2013"/>
        <end position="2032"/>
    </location>
</feature>
<name>A0AAV4FIZ3_9GAST</name>
<feature type="region of interest" description="Disordered" evidence="1">
    <location>
        <begin position="2189"/>
        <end position="2296"/>
    </location>
</feature>
<feature type="region of interest" description="Disordered" evidence="1">
    <location>
        <begin position="2331"/>
        <end position="2422"/>
    </location>
</feature>
<feature type="compositionally biased region" description="Basic residues" evidence="1">
    <location>
        <begin position="2043"/>
        <end position="2073"/>
    </location>
</feature>
<feature type="compositionally biased region" description="Basic and acidic residues" evidence="1">
    <location>
        <begin position="2491"/>
        <end position="2508"/>
    </location>
</feature>
<feature type="region of interest" description="Disordered" evidence="1">
    <location>
        <begin position="2837"/>
        <end position="2876"/>
    </location>
</feature>